<dbReference type="Pfam" id="PF11893">
    <property type="entry name" value="DUF3413"/>
    <property type="match status" value="1"/>
</dbReference>
<dbReference type="Proteomes" id="UP000191820">
    <property type="component" value="Chromosome"/>
</dbReference>
<feature type="domain" description="Inner membrane protein YejM N-terminal" evidence="8">
    <location>
        <begin position="7"/>
        <end position="247"/>
    </location>
</feature>
<feature type="domain" description="Sulfatase N-terminal" evidence="7">
    <location>
        <begin position="258"/>
        <end position="515"/>
    </location>
</feature>
<evidence type="ECO:0000256" key="4">
    <source>
        <dbReference type="ARBA" id="ARBA00022989"/>
    </source>
</evidence>
<comment type="subcellular location">
    <subcellularLocation>
        <location evidence="1">Cell membrane</location>
        <topology evidence="1">Multi-pass membrane protein</topology>
    </subcellularLocation>
</comment>
<dbReference type="PANTHER" id="PTHR47371:SF3">
    <property type="entry name" value="PHOSPHOGLYCEROL TRANSFERASE I"/>
    <property type="match status" value="1"/>
</dbReference>
<dbReference type="PANTHER" id="PTHR47371">
    <property type="entry name" value="LIPOTEICHOIC ACID SYNTHASE"/>
    <property type="match status" value="1"/>
</dbReference>
<protein>
    <submittedName>
        <fullName evidence="9">Sulfatase</fullName>
    </submittedName>
</protein>
<dbReference type="RefSeq" id="WP_080915470.1">
    <property type="nucleotide sequence ID" value="NZ_CP020472.1"/>
</dbReference>
<dbReference type="SUPFAM" id="SSF53649">
    <property type="entry name" value="Alkaline phosphatase-like"/>
    <property type="match status" value="1"/>
</dbReference>
<dbReference type="InterPro" id="IPR050448">
    <property type="entry name" value="OpgB/LTA_synthase_biosynth"/>
</dbReference>
<evidence type="ECO:0000256" key="2">
    <source>
        <dbReference type="ARBA" id="ARBA00022475"/>
    </source>
</evidence>
<feature type="transmembrane region" description="Helical" evidence="6">
    <location>
        <begin position="168"/>
        <end position="189"/>
    </location>
</feature>
<keyword evidence="10" id="KW-1185">Reference proteome</keyword>
<dbReference type="Pfam" id="PF00884">
    <property type="entry name" value="Sulfatase"/>
    <property type="match status" value="1"/>
</dbReference>
<dbReference type="InterPro" id="IPR024588">
    <property type="entry name" value="YejM_N"/>
</dbReference>
<feature type="transmembrane region" description="Helical" evidence="6">
    <location>
        <begin position="21"/>
        <end position="39"/>
    </location>
</feature>
<evidence type="ECO:0000256" key="1">
    <source>
        <dbReference type="ARBA" id="ARBA00004651"/>
    </source>
</evidence>
<keyword evidence="2" id="KW-1003">Cell membrane</keyword>
<evidence type="ECO:0000259" key="7">
    <source>
        <dbReference type="Pfam" id="PF00884"/>
    </source>
</evidence>
<evidence type="ECO:0000259" key="8">
    <source>
        <dbReference type="Pfam" id="PF11893"/>
    </source>
</evidence>
<organism evidence="9 10">
    <name type="scientific">Shewanella japonica</name>
    <dbReference type="NCBI Taxonomy" id="93973"/>
    <lineage>
        <taxon>Bacteria</taxon>
        <taxon>Pseudomonadati</taxon>
        <taxon>Pseudomonadota</taxon>
        <taxon>Gammaproteobacteria</taxon>
        <taxon>Alteromonadales</taxon>
        <taxon>Shewanellaceae</taxon>
        <taxon>Shewanella</taxon>
    </lineage>
</organism>
<accession>A0ABM6JIA0</accession>
<proteinExistence type="predicted"/>
<evidence type="ECO:0000256" key="3">
    <source>
        <dbReference type="ARBA" id="ARBA00022692"/>
    </source>
</evidence>
<evidence type="ECO:0000313" key="9">
    <source>
        <dbReference type="EMBL" id="ARD21955.1"/>
    </source>
</evidence>
<sequence length="600" mass="68317">MVERKKQMTRDKVSRLVNWGHWFAFFNGFLAMIVGARYLSSVGYPETFIGWGYLAVSTIGHFSFLAFIVYVVFLFPVTLLLPYSKILRGYAALVASLGLCILLYDTIVYDDYGIHLSPFAFDLAWTDLNALLKSTSYIVTPISIILIELTAANFIWKRIEKLEKKQLGNKAIAFVGICFISSHLVHIWADASDVTQITRFDDTYPLSYPATARSFMESHGIEGTNIEDNRYQTKSRKLSYPVKPLQCKTPLIQEQQSNVLIVSVDGLRADMVNEQTMPFLTQYQTDNKQFIDHFSGGNQFKTGIFSILYGLQGNYGDRKEFYHTAPVMTQTLAKAGYQQAIFLPQDNANPFIGRAIFDELTPFINHSDEGSAKTDSKNVAQFINWQASQQSHWFSIVNLTAPKHYDTPIGFLGIETVKPHIMLKPAEKVLYNQYRQSLYFIDQQLNQLIDSVDKDTVVMITGTHGQVFSSNPSEVNQNLSPGNVKVPFVMHWPKAAADTVTYRTSHYGIVPTIMSQILHCNNPSTDYSSGYSLLQPSEQSWVYIGDSRTFAIYQDAEITVLDRHGKYQIYDINYDKRLKRKLSAPELIQVMREGRRLYNQ</sequence>
<keyword evidence="3 6" id="KW-0812">Transmembrane</keyword>
<evidence type="ECO:0000256" key="5">
    <source>
        <dbReference type="ARBA" id="ARBA00023136"/>
    </source>
</evidence>
<keyword evidence="4 6" id="KW-1133">Transmembrane helix</keyword>
<evidence type="ECO:0000256" key="6">
    <source>
        <dbReference type="SAM" id="Phobius"/>
    </source>
</evidence>
<name>A0ABM6JIA0_9GAMM</name>
<feature type="transmembrane region" description="Helical" evidence="6">
    <location>
        <begin position="137"/>
        <end position="156"/>
    </location>
</feature>
<dbReference type="EMBL" id="CP020472">
    <property type="protein sequence ID" value="ARD21955.1"/>
    <property type="molecule type" value="Genomic_DNA"/>
</dbReference>
<dbReference type="InterPro" id="IPR000917">
    <property type="entry name" value="Sulfatase_N"/>
</dbReference>
<feature type="transmembrane region" description="Helical" evidence="6">
    <location>
        <begin position="59"/>
        <end position="83"/>
    </location>
</feature>
<feature type="transmembrane region" description="Helical" evidence="6">
    <location>
        <begin position="90"/>
        <end position="109"/>
    </location>
</feature>
<reference evidence="9 10" key="1">
    <citation type="submission" date="2017-03" db="EMBL/GenBank/DDBJ databases">
        <title>Genome sequencing of Shewanella japonica KCTC 22435.</title>
        <authorList>
            <person name="Kim K.M."/>
        </authorList>
    </citation>
    <scope>NUCLEOTIDE SEQUENCE [LARGE SCALE GENOMIC DNA]</scope>
    <source>
        <strain evidence="9 10">KCTC 22435</strain>
    </source>
</reference>
<evidence type="ECO:0000313" key="10">
    <source>
        <dbReference type="Proteomes" id="UP000191820"/>
    </source>
</evidence>
<keyword evidence="5 6" id="KW-0472">Membrane</keyword>
<dbReference type="InterPro" id="IPR017850">
    <property type="entry name" value="Alkaline_phosphatase_core_sf"/>
</dbReference>
<dbReference type="InterPro" id="IPR012159">
    <property type="entry name" value="YejM-like"/>
</dbReference>
<gene>
    <name evidence="9" type="ORF">SJ2017_1642</name>
</gene>
<dbReference type="PIRSF" id="PIRSF004950">
    <property type="entry name" value="Mmb_sulf_HI0842"/>
    <property type="match status" value="1"/>
</dbReference>
<dbReference type="Gene3D" id="3.40.720.10">
    <property type="entry name" value="Alkaline Phosphatase, subunit A"/>
    <property type="match status" value="1"/>
</dbReference>